<dbReference type="RefSeq" id="WP_213435268.1">
    <property type="nucleotide sequence ID" value="NZ_AP024545.1"/>
</dbReference>
<keyword evidence="1" id="KW-1133">Transmembrane helix</keyword>
<keyword evidence="1" id="KW-0472">Membrane</keyword>
<feature type="transmembrane region" description="Helical" evidence="1">
    <location>
        <begin position="28"/>
        <end position="47"/>
    </location>
</feature>
<evidence type="ECO:0000313" key="3">
    <source>
        <dbReference type="Proteomes" id="UP000681317"/>
    </source>
</evidence>
<dbReference type="Proteomes" id="UP000681317">
    <property type="component" value="Chromosome"/>
</dbReference>
<protein>
    <submittedName>
        <fullName evidence="2">Uncharacterized protein</fullName>
    </submittedName>
</protein>
<evidence type="ECO:0000313" key="2">
    <source>
        <dbReference type="EMBL" id="BCT91249.1"/>
    </source>
</evidence>
<feature type="transmembrane region" description="Helical" evidence="1">
    <location>
        <begin position="120"/>
        <end position="140"/>
    </location>
</feature>
<proteinExistence type="predicted"/>
<keyword evidence="1" id="KW-0812">Transmembrane</keyword>
<accession>A0ABN6FNV4</accession>
<keyword evidence="3" id="KW-1185">Reference proteome</keyword>
<name>A0ABN6FNV4_9GAMM</name>
<reference evidence="2 3" key="1">
    <citation type="submission" date="2021-03" db="EMBL/GenBank/DDBJ databases">
        <title>Complete Genome Sequences of Two Lysobacter Strains Isolated from Sea Water (Lysobacter caseinilyticus) and Soil (Lysobacter helvus) in South Korea.</title>
        <authorList>
            <person name="Watanabe Y."/>
            <person name="Arakawa K."/>
        </authorList>
    </citation>
    <scope>NUCLEOTIDE SEQUENCE [LARGE SCALE GENOMIC DNA]</scope>
    <source>
        <strain evidence="2 3">KVB24</strain>
    </source>
</reference>
<feature type="transmembrane region" description="Helical" evidence="1">
    <location>
        <begin position="88"/>
        <end position="108"/>
    </location>
</feature>
<feature type="transmembrane region" description="Helical" evidence="1">
    <location>
        <begin position="59"/>
        <end position="81"/>
    </location>
</feature>
<evidence type="ECO:0000256" key="1">
    <source>
        <dbReference type="SAM" id="Phobius"/>
    </source>
</evidence>
<organism evidence="2 3">
    <name type="scientific">Noviluteimonas caseinilytica</name>
    <dbReference type="NCBI Taxonomy" id="2675101"/>
    <lineage>
        <taxon>Bacteria</taxon>
        <taxon>Pseudomonadati</taxon>
        <taxon>Pseudomonadota</taxon>
        <taxon>Gammaproteobacteria</taxon>
        <taxon>Lysobacterales</taxon>
        <taxon>Lysobacteraceae</taxon>
        <taxon>Noviluteimonas</taxon>
    </lineage>
</organism>
<gene>
    <name evidence="2" type="ORF">LYSCAS_02730</name>
</gene>
<dbReference type="EMBL" id="AP024545">
    <property type="protein sequence ID" value="BCT91249.1"/>
    <property type="molecule type" value="Genomic_DNA"/>
</dbReference>
<sequence>MRATTRLVSDVEFIGDDTVLNWRKIAKYAALLFVVQCVIGFIEGFLAPEVSASVRTHVVSMMGWNLVLFAACAAVFAHLAAHQPLRPYVHAGLVFLVQACGAILFSMVMPDWLRASDPTILVLLAWLVLVCALLAGTGIGRKLQRQASD</sequence>